<feature type="region of interest" description="Disordered" evidence="2">
    <location>
        <begin position="368"/>
        <end position="417"/>
    </location>
</feature>
<feature type="compositionally biased region" description="Low complexity" evidence="2">
    <location>
        <begin position="751"/>
        <end position="771"/>
    </location>
</feature>
<feature type="coiled-coil region" evidence="1">
    <location>
        <begin position="1"/>
        <end position="53"/>
    </location>
</feature>
<dbReference type="InParanoid" id="I7ME57"/>
<organism evidence="3 4">
    <name type="scientific">Tetrahymena thermophila (strain SB210)</name>
    <dbReference type="NCBI Taxonomy" id="312017"/>
    <lineage>
        <taxon>Eukaryota</taxon>
        <taxon>Sar</taxon>
        <taxon>Alveolata</taxon>
        <taxon>Ciliophora</taxon>
        <taxon>Intramacronucleata</taxon>
        <taxon>Oligohymenophorea</taxon>
        <taxon>Hymenostomatida</taxon>
        <taxon>Tetrahymenina</taxon>
        <taxon>Tetrahymenidae</taxon>
        <taxon>Tetrahymena</taxon>
    </lineage>
</organism>
<feature type="compositionally biased region" description="Polar residues" evidence="2">
    <location>
        <begin position="972"/>
        <end position="990"/>
    </location>
</feature>
<feature type="compositionally biased region" description="Low complexity" evidence="2">
    <location>
        <begin position="374"/>
        <end position="402"/>
    </location>
</feature>
<evidence type="ECO:0000256" key="1">
    <source>
        <dbReference type="SAM" id="Coils"/>
    </source>
</evidence>
<gene>
    <name evidence="3" type="ORF">TTHERM_00515240</name>
</gene>
<reference evidence="4" key="1">
    <citation type="journal article" date="2006" name="PLoS Biol.">
        <title>Macronuclear genome sequence of the ciliate Tetrahymena thermophila, a model eukaryote.</title>
        <authorList>
            <person name="Eisen J.A."/>
            <person name="Coyne R.S."/>
            <person name="Wu M."/>
            <person name="Wu D."/>
            <person name="Thiagarajan M."/>
            <person name="Wortman J.R."/>
            <person name="Badger J.H."/>
            <person name="Ren Q."/>
            <person name="Amedeo P."/>
            <person name="Jones K.M."/>
            <person name="Tallon L.J."/>
            <person name="Delcher A.L."/>
            <person name="Salzberg S.L."/>
            <person name="Silva J.C."/>
            <person name="Haas B.J."/>
            <person name="Majoros W.H."/>
            <person name="Farzad M."/>
            <person name="Carlton J.M."/>
            <person name="Smith R.K. Jr."/>
            <person name="Garg J."/>
            <person name="Pearlman R.E."/>
            <person name="Karrer K.M."/>
            <person name="Sun L."/>
            <person name="Manning G."/>
            <person name="Elde N.C."/>
            <person name="Turkewitz A.P."/>
            <person name="Asai D.J."/>
            <person name="Wilkes D.E."/>
            <person name="Wang Y."/>
            <person name="Cai H."/>
            <person name="Collins K."/>
            <person name="Stewart B.A."/>
            <person name="Lee S.R."/>
            <person name="Wilamowska K."/>
            <person name="Weinberg Z."/>
            <person name="Ruzzo W.L."/>
            <person name="Wloga D."/>
            <person name="Gaertig J."/>
            <person name="Frankel J."/>
            <person name="Tsao C.-C."/>
            <person name="Gorovsky M.A."/>
            <person name="Keeling P.J."/>
            <person name="Waller R.F."/>
            <person name="Patron N.J."/>
            <person name="Cherry J.M."/>
            <person name="Stover N.A."/>
            <person name="Krieger C.J."/>
            <person name="del Toro C."/>
            <person name="Ryder H.F."/>
            <person name="Williamson S.C."/>
            <person name="Barbeau R.A."/>
            <person name="Hamilton E.P."/>
            <person name="Orias E."/>
        </authorList>
    </citation>
    <scope>NUCLEOTIDE SEQUENCE [LARGE SCALE GENOMIC DNA]</scope>
    <source>
        <strain evidence="4">SB210</strain>
    </source>
</reference>
<dbReference type="RefSeq" id="XP_001015234.2">
    <property type="nucleotide sequence ID" value="XM_001015234.2"/>
</dbReference>
<feature type="region of interest" description="Disordered" evidence="2">
    <location>
        <begin position="433"/>
        <end position="479"/>
    </location>
</feature>
<dbReference type="EMBL" id="GG662708">
    <property type="protein sequence ID" value="EAR94989.2"/>
    <property type="molecule type" value="Genomic_DNA"/>
</dbReference>
<feature type="region of interest" description="Disordered" evidence="2">
    <location>
        <begin position="904"/>
        <end position="925"/>
    </location>
</feature>
<dbReference type="Proteomes" id="UP000009168">
    <property type="component" value="Unassembled WGS sequence"/>
</dbReference>
<feature type="region of interest" description="Disordered" evidence="2">
    <location>
        <begin position="972"/>
        <end position="993"/>
    </location>
</feature>
<dbReference type="KEGG" id="tet:TTHERM_00515240"/>
<keyword evidence="4" id="KW-1185">Reference proteome</keyword>
<sequence>MEQIGAILKERVEELQKLQQNVSLSQKDPLSMKDCLRELLKAKKQEKIRAAKEQNVLEIIFSSRSLNKQQRIVFEKVSYDVMKCIYPNLQIRTVFSGKLPQILELFTQFFVAIDMKQKANEIFKIFSNNLCNKFSFICLLLNILIDTVKKKLSNFIKVEAEEVTKQLGKIQISPKKESNLLNPNLVAPQLPYQNTQRQIQKQSNRITNENQTDGKSSTILINLNENTIPNKNSNIILIQNSNQILEQDDKVKQTIKSDCNSKGAVNNQTNSFYNFIFDNIDKNSVCEPIVPSSPTKIKDLLKKEENFRQFLGDNLNKVECQSNLNSQRNNLIQLQKPLPASSAAIVHPLSPNKKYTQMMLQRPQNHFNKQRGVSQNPNSYQQNSQSFQGQGNTYSTSSTSTSVPKRHTSLKQPPNQGQIQQLESFVQQIQQPEINESSSQNNNNLSSQQNINNLNFPQSNNNLSFNQNNNTSQNNNNISNTNKCIIKQVPDRLQKDQLKINWNDIYNLLNQQGGSYQFNVKYQNSQYNQTIRDFFGMFFNRFMEIYKTSCTVIYELDVYYPYQMKTQLKKSNTNPKDWASMNINNILMCMLIKNSHVKQSITQYNEQFTQYKKKRKNNSRNSQQNNYNHINSLINKNANNSTLAFLNNKIQISNIYPKTQNQNSQQDQSYIEPNYAKPLKRYSFLKQQANTQRPIDNATQNCNQKAISCNTMQNLKQTTQTMATQQSQLNEDIDIPFYYQNNITKLPSLNTQNQSGDQQKQQQKQQTQNQGSDKDRSSSLNKTFQDKNQQNYAFEDAAILKQQNNTYLIGSSQIRTRQKNHQRSISEFRKKLNILNNSDINRNNENQPYSNNTADINYKIIKINQQKNIQYQPESFVNALNSYSNQDILLQKKDFTPSKINRRFNLSSLPDKPESQCSNETSQKDFKDQTDYIQKIKELQKNIQICSINLGSEQRKLNEAGYLLNLPSYRQKNNKSEMNTPIKSRISQTNRPREYSCNSNYNNSNNQNNNSNLNLSNNNCFNIQILNNNENNSSQSQLNKSAVSFSNKKFTSQNIINNSYARQLSRLIHKSYDYPVNIIEDQKMRHQQLTESILQESYPLLHINNSKKILQSSEFSQSQIIQNSHLYPSVSKLASKIQEQ</sequence>
<evidence type="ECO:0000256" key="2">
    <source>
        <dbReference type="SAM" id="MobiDB-lite"/>
    </source>
</evidence>
<proteinExistence type="predicted"/>
<evidence type="ECO:0000313" key="4">
    <source>
        <dbReference type="Proteomes" id="UP000009168"/>
    </source>
</evidence>
<dbReference type="GeneID" id="7842896"/>
<accession>I7ME57</accession>
<evidence type="ECO:0000313" key="3">
    <source>
        <dbReference type="EMBL" id="EAR94989.2"/>
    </source>
</evidence>
<keyword evidence="1" id="KW-0175">Coiled coil</keyword>
<name>I7ME57_TETTS</name>
<protein>
    <submittedName>
        <fullName evidence="3">Uncharacterized protein</fullName>
    </submittedName>
</protein>
<feature type="region of interest" description="Disordered" evidence="2">
    <location>
        <begin position="747"/>
        <end position="781"/>
    </location>
</feature>
<dbReference type="AlphaFoldDB" id="I7ME57"/>